<dbReference type="EMBL" id="RQYF01000036">
    <property type="protein sequence ID" value="RRD90459.1"/>
    <property type="molecule type" value="Genomic_DNA"/>
</dbReference>
<feature type="transmembrane region" description="Helical" evidence="1">
    <location>
        <begin position="63"/>
        <end position="83"/>
    </location>
</feature>
<dbReference type="Proteomes" id="UP000279562">
    <property type="component" value="Unassembled WGS sequence"/>
</dbReference>
<protein>
    <submittedName>
        <fullName evidence="3">Putative transmembrane protein</fullName>
    </submittedName>
</protein>
<reference evidence="3 5" key="2">
    <citation type="submission" date="2019-02" db="EMBL/GenBank/DDBJ databases">
        <authorList>
            <consortium name="Pathogen Informatics"/>
        </authorList>
    </citation>
    <scope>NUCLEOTIDE SEQUENCE [LARGE SCALE GENOMIC DNA]</scope>
    <source>
        <strain evidence="3 5">3012STDY7078512</strain>
    </source>
</reference>
<feature type="transmembrane region" description="Helical" evidence="1">
    <location>
        <begin position="89"/>
        <end position="106"/>
    </location>
</feature>
<dbReference type="AlphaFoldDB" id="A0A3P2A514"/>
<sequence length="372" mass="42621">MRSQKILSYKFNLSLGFIPVIITFVLCEIMTQEGAIYIGAGIGVVLSMLALRKKDYKIPQIILYSSTAMLLLLAIATLLIPHYCPRSMFPLTLEICVVIPPLIIYFNRKRFLRHQTEQAQKCCKPVFMQGAEATVVSARVILLIALLHFLIILCAMLVSRPLGNATRHLLFNVAPLLVFILGILFNQFGILYFNSLMRNEVFFPIVNMRGDVIGKALASDAVSRKNNYINPVVRIAVMSNGMLFLLPRHQCCAFERGKTDLLLEGYLIYKETLEEGAKRILKETLPSAPAEELRFNFVYHFENETTNRLVYLFTLDLKDDSILCNDNFKGGKLWTLRQMEDNMGRNFFGSCLEHEYENLKDIIYTREKYKES</sequence>
<dbReference type="OrthoDB" id="1097130at2"/>
<dbReference type="Gene3D" id="3.90.79.10">
    <property type="entry name" value="Nucleoside Triphosphate Pyrophosphohydrolase"/>
    <property type="match status" value="1"/>
</dbReference>
<feature type="transmembrane region" description="Helical" evidence="1">
    <location>
        <begin position="170"/>
        <end position="193"/>
    </location>
</feature>
<dbReference type="InterPro" id="IPR015797">
    <property type="entry name" value="NUDIX_hydrolase-like_dom_sf"/>
</dbReference>
<dbReference type="RefSeq" id="WP_125239331.1">
    <property type="nucleotide sequence ID" value="NZ_CAACYH010000004.1"/>
</dbReference>
<reference evidence="2 4" key="1">
    <citation type="submission" date="2018-11" db="EMBL/GenBank/DDBJ databases">
        <title>Genomes From Bacteria Associated with the Canine Oral Cavity: a Test Case for Automated Genome-Based Taxonomic Assignment.</title>
        <authorList>
            <person name="Coil D.A."/>
            <person name="Jospin G."/>
            <person name="Darling A.E."/>
            <person name="Wallis C."/>
            <person name="Davis I.J."/>
            <person name="Harris S."/>
            <person name="Eisen J.A."/>
            <person name="Holcombe L.J."/>
            <person name="O'Flynn C."/>
        </authorList>
    </citation>
    <scope>NUCLEOTIDE SEQUENCE [LARGE SCALE GENOMIC DNA]</scope>
    <source>
        <strain evidence="2 4">OH1047_COT-310</strain>
    </source>
</reference>
<keyword evidence="1 3" id="KW-0812">Transmembrane</keyword>
<evidence type="ECO:0000313" key="5">
    <source>
        <dbReference type="Proteomes" id="UP000396835"/>
    </source>
</evidence>
<organism evidence="2 4">
    <name type="scientific">Prevotella heparinolytica</name>
    <dbReference type="NCBI Taxonomy" id="28113"/>
    <lineage>
        <taxon>Bacteria</taxon>
        <taxon>Pseudomonadati</taxon>
        <taxon>Bacteroidota</taxon>
        <taxon>Bacteroidia</taxon>
        <taxon>Bacteroidales</taxon>
        <taxon>Bacteroidaceae</taxon>
        <taxon>Bacteroides</taxon>
    </lineage>
</organism>
<accession>A0A3P2A514</accession>
<keyword evidence="4" id="KW-1185">Reference proteome</keyword>
<dbReference type="SUPFAM" id="SSF55811">
    <property type="entry name" value="Nudix"/>
    <property type="match status" value="1"/>
</dbReference>
<dbReference type="Proteomes" id="UP000396835">
    <property type="component" value="Unassembled WGS sequence"/>
</dbReference>
<evidence type="ECO:0000313" key="4">
    <source>
        <dbReference type="Proteomes" id="UP000279562"/>
    </source>
</evidence>
<proteinExistence type="predicted"/>
<dbReference type="EMBL" id="CAACYH010000004">
    <property type="protein sequence ID" value="VFB12922.1"/>
    <property type="molecule type" value="Genomic_DNA"/>
</dbReference>
<keyword evidence="1" id="KW-0472">Membrane</keyword>
<feature type="transmembrane region" description="Helical" evidence="1">
    <location>
        <begin position="35"/>
        <end position="51"/>
    </location>
</feature>
<evidence type="ECO:0000256" key="1">
    <source>
        <dbReference type="SAM" id="Phobius"/>
    </source>
</evidence>
<evidence type="ECO:0000313" key="3">
    <source>
        <dbReference type="EMBL" id="VFB12922.1"/>
    </source>
</evidence>
<feature type="transmembrane region" description="Helical" evidence="1">
    <location>
        <begin position="12"/>
        <end position="29"/>
    </location>
</feature>
<keyword evidence="1" id="KW-1133">Transmembrane helix</keyword>
<evidence type="ECO:0000313" key="2">
    <source>
        <dbReference type="EMBL" id="RRD90459.1"/>
    </source>
</evidence>
<feature type="transmembrane region" description="Helical" evidence="1">
    <location>
        <begin position="136"/>
        <end position="158"/>
    </location>
</feature>
<name>A0A3P2A514_9BACE</name>
<gene>
    <name evidence="2" type="ORF">EII33_08415</name>
    <name evidence="3" type="ORF">NCTC7812_00433</name>
</gene>